<dbReference type="EMBL" id="KZ772680">
    <property type="protein sequence ID" value="PTQ47464.1"/>
    <property type="molecule type" value="Genomic_DNA"/>
</dbReference>
<name>A0A2R6XMW3_MARPO</name>
<evidence type="ECO:0000313" key="1">
    <source>
        <dbReference type="EMBL" id="PTQ47464.1"/>
    </source>
</evidence>
<dbReference type="Proteomes" id="UP000244005">
    <property type="component" value="Unassembled WGS sequence"/>
</dbReference>
<evidence type="ECO:0000313" key="2">
    <source>
        <dbReference type="Proteomes" id="UP000244005"/>
    </source>
</evidence>
<dbReference type="AlphaFoldDB" id="A0A2R6XMW3"/>
<gene>
    <name evidence="1" type="ORF">MARPO_0008s0214</name>
</gene>
<protein>
    <submittedName>
        <fullName evidence="1">Uncharacterized protein</fullName>
    </submittedName>
</protein>
<keyword evidence="2" id="KW-1185">Reference proteome</keyword>
<dbReference type="Gramene" id="Mp8g10080.1">
    <property type="protein sequence ID" value="Mp8g10080.1.cds"/>
    <property type="gene ID" value="Mp8g10080"/>
</dbReference>
<reference evidence="2" key="1">
    <citation type="journal article" date="2017" name="Cell">
        <title>Insights into land plant evolution garnered from the Marchantia polymorpha genome.</title>
        <authorList>
            <person name="Bowman J.L."/>
            <person name="Kohchi T."/>
            <person name="Yamato K.T."/>
            <person name="Jenkins J."/>
            <person name="Shu S."/>
            <person name="Ishizaki K."/>
            <person name="Yamaoka S."/>
            <person name="Nishihama R."/>
            <person name="Nakamura Y."/>
            <person name="Berger F."/>
            <person name="Adam C."/>
            <person name="Aki S.S."/>
            <person name="Althoff F."/>
            <person name="Araki T."/>
            <person name="Arteaga-Vazquez M.A."/>
            <person name="Balasubrmanian S."/>
            <person name="Barry K."/>
            <person name="Bauer D."/>
            <person name="Boehm C.R."/>
            <person name="Briginshaw L."/>
            <person name="Caballero-Perez J."/>
            <person name="Catarino B."/>
            <person name="Chen F."/>
            <person name="Chiyoda S."/>
            <person name="Chovatia M."/>
            <person name="Davies K.M."/>
            <person name="Delmans M."/>
            <person name="Demura T."/>
            <person name="Dierschke T."/>
            <person name="Dolan L."/>
            <person name="Dorantes-Acosta A.E."/>
            <person name="Eklund D.M."/>
            <person name="Florent S.N."/>
            <person name="Flores-Sandoval E."/>
            <person name="Fujiyama A."/>
            <person name="Fukuzawa H."/>
            <person name="Galik B."/>
            <person name="Grimanelli D."/>
            <person name="Grimwood J."/>
            <person name="Grossniklaus U."/>
            <person name="Hamada T."/>
            <person name="Haseloff J."/>
            <person name="Hetherington A.J."/>
            <person name="Higo A."/>
            <person name="Hirakawa Y."/>
            <person name="Hundley H.N."/>
            <person name="Ikeda Y."/>
            <person name="Inoue K."/>
            <person name="Inoue S.I."/>
            <person name="Ishida S."/>
            <person name="Jia Q."/>
            <person name="Kakita M."/>
            <person name="Kanazawa T."/>
            <person name="Kawai Y."/>
            <person name="Kawashima T."/>
            <person name="Kennedy M."/>
            <person name="Kinose K."/>
            <person name="Kinoshita T."/>
            <person name="Kohara Y."/>
            <person name="Koide E."/>
            <person name="Komatsu K."/>
            <person name="Kopischke S."/>
            <person name="Kubo M."/>
            <person name="Kyozuka J."/>
            <person name="Lagercrantz U."/>
            <person name="Lin S.S."/>
            <person name="Lindquist E."/>
            <person name="Lipzen A.M."/>
            <person name="Lu C.W."/>
            <person name="De Luna E."/>
            <person name="Martienssen R.A."/>
            <person name="Minamino N."/>
            <person name="Mizutani M."/>
            <person name="Mizutani M."/>
            <person name="Mochizuki N."/>
            <person name="Monte I."/>
            <person name="Mosher R."/>
            <person name="Nagasaki H."/>
            <person name="Nakagami H."/>
            <person name="Naramoto S."/>
            <person name="Nishitani K."/>
            <person name="Ohtani M."/>
            <person name="Okamoto T."/>
            <person name="Okumura M."/>
            <person name="Phillips J."/>
            <person name="Pollak B."/>
            <person name="Reinders A."/>
            <person name="Rovekamp M."/>
            <person name="Sano R."/>
            <person name="Sawa S."/>
            <person name="Schmid M.W."/>
            <person name="Shirakawa M."/>
            <person name="Solano R."/>
            <person name="Spunde A."/>
            <person name="Suetsugu N."/>
            <person name="Sugano S."/>
            <person name="Sugiyama A."/>
            <person name="Sun R."/>
            <person name="Suzuki Y."/>
            <person name="Takenaka M."/>
            <person name="Takezawa D."/>
            <person name="Tomogane H."/>
            <person name="Tsuzuki M."/>
            <person name="Ueda T."/>
            <person name="Umeda M."/>
            <person name="Ward J.M."/>
            <person name="Watanabe Y."/>
            <person name="Yazaki K."/>
            <person name="Yokoyama R."/>
            <person name="Yoshitake Y."/>
            <person name="Yotsui I."/>
            <person name="Zachgo S."/>
            <person name="Schmutz J."/>
        </authorList>
    </citation>
    <scope>NUCLEOTIDE SEQUENCE [LARGE SCALE GENOMIC DNA]</scope>
    <source>
        <strain evidence="2">Tak-1</strain>
    </source>
</reference>
<sequence length="385" mass="43367">MVGAIRGAAGREEDGQINSRIIVCHNIRIIEEIRFDSSPSINYKRTKRQRQGNTCSFLRTRGPGPGSDQLVQIDLHRPSYDACLHDHVWRIMKDYKRNVSHVLRTNNSSPSSVRESKNSNRADEQMIIMVMLRHITIDCLLAHAYLAMMSMSVDLLRRGARAQIEHIRLVARSRPRITYSSNVCALLPTSHHLCVPSTLLAWEREQKADLRMHMVCDRHTRGGKALILTQHVGGDGEGESDGEWCMVNGGEPRLCTNTAMTYTLSNAMPWIASSCLSFVIPTHFLVQCSDSRTSSSIGGRGEHSKLDHSREKMLKAVEEAQWATKSFQRERIHDFWGIGDSEPSICGEVLLSECHSTAFSTACCVLRYPKEIVDSLLCWKPFVSC</sequence>
<proteinExistence type="predicted"/>
<organism evidence="1 2">
    <name type="scientific">Marchantia polymorpha</name>
    <name type="common">Common liverwort</name>
    <name type="synonym">Marchantia aquatica</name>
    <dbReference type="NCBI Taxonomy" id="3197"/>
    <lineage>
        <taxon>Eukaryota</taxon>
        <taxon>Viridiplantae</taxon>
        <taxon>Streptophyta</taxon>
        <taxon>Embryophyta</taxon>
        <taxon>Marchantiophyta</taxon>
        <taxon>Marchantiopsida</taxon>
        <taxon>Marchantiidae</taxon>
        <taxon>Marchantiales</taxon>
        <taxon>Marchantiaceae</taxon>
        <taxon>Marchantia</taxon>
    </lineage>
</organism>
<accession>A0A2R6XMW3</accession>